<organism evidence="3 4">
    <name type="scientific">Hymenobacter ginsengisoli</name>
    <dbReference type="NCBI Taxonomy" id="1051626"/>
    <lineage>
        <taxon>Bacteria</taxon>
        <taxon>Pseudomonadati</taxon>
        <taxon>Bacteroidota</taxon>
        <taxon>Cytophagia</taxon>
        <taxon>Cytophagales</taxon>
        <taxon>Hymenobacteraceae</taxon>
        <taxon>Hymenobacter</taxon>
    </lineage>
</organism>
<dbReference type="RefSeq" id="WP_208131001.1">
    <property type="nucleotide sequence ID" value="NZ_BAABGQ010000008.1"/>
</dbReference>
<dbReference type="Pfam" id="PF07608">
    <property type="entry name" value="DUF1571"/>
    <property type="match status" value="1"/>
</dbReference>
<dbReference type="EMBL" id="BAABGQ010000008">
    <property type="protein sequence ID" value="GAA4505408.1"/>
    <property type="molecule type" value="Genomic_DNA"/>
</dbReference>
<gene>
    <name evidence="3" type="ORF">GCM10023172_33260</name>
</gene>
<comment type="caution">
    <text evidence="3">The sequence shown here is derived from an EMBL/GenBank/DDBJ whole genome shotgun (WGS) entry which is preliminary data.</text>
</comment>
<feature type="domain" description="LysM" evidence="2">
    <location>
        <begin position="179"/>
        <end position="223"/>
    </location>
</feature>
<name>A0ABP8QLX1_9BACT</name>
<reference evidence="4" key="1">
    <citation type="journal article" date="2019" name="Int. J. Syst. Evol. Microbiol.">
        <title>The Global Catalogue of Microorganisms (GCM) 10K type strain sequencing project: providing services to taxonomists for standard genome sequencing and annotation.</title>
        <authorList>
            <consortium name="The Broad Institute Genomics Platform"/>
            <consortium name="The Broad Institute Genome Sequencing Center for Infectious Disease"/>
            <person name="Wu L."/>
            <person name="Ma J."/>
        </authorList>
    </citation>
    <scope>NUCLEOTIDE SEQUENCE [LARGE SCALE GENOMIC DNA]</scope>
    <source>
        <strain evidence="4">JCM 17841</strain>
    </source>
</reference>
<feature type="signal peptide" evidence="1">
    <location>
        <begin position="1"/>
        <end position="21"/>
    </location>
</feature>
<sequence>MFRFPLAFLLATGALFQGSSATPASTITTAQLTARLTTAIQALKSLRCNAEACERIDKKLVADYTAMKITFSPYRVYLKNRKGVEVLYVTGQNNNKAWVYPAAFPYITLSLDPTGSLMRKGQHHTVLQAGFGMIADLLAGPDGHGDNAYTRSFRYAGDSTAQGQPAYILRSDYPQFRYVAYRVGKNETIASVAARFSCGEYRIIERNDLSVDSKLTEGQVLQVPNAYGRRVIVVVDAKTYLPASVTVYDDQGLYEKYAFLNTVANQPIPLAEFSTDYKGYKL</sequence>
<dbReference type="InterPro" id="IPR011465">
    <property type="entry name" value="DUF1571"/>
</dbReference>
<keyword evidence="1" id="KW-0732">Signal</keyword>
<evidence type="ECO:0000313" key="3">
    <source>
        <dbReference type="EMBL" id="GAA4505408.1"/>
    </source>
</evidence>
<accession>A0ABP8QLX1</accession>
<protein>
    <recommendedName>
        <fullName evidence="2">LysM domain-containing protein</fullName>
    </recommendedName>
</protein>
<feature type="chain" id="PRO_5046420506" description="LysM domain-containing protein" evidence="1">
    <location>
        <begin position="22"/>
        <end position="282"/>
    </location>
</feature>
<keyword evidence="4" id="KW-1185">Reference proteome</keyword>
<evidence type="ECO:0000256" key="1">
    <source>
        <dbReference type="SAM" id="SignalP"/>
    </source>
</evidence>
<dbReference type="InterPro" id="IPR018392">
    <property type="entry name" value="LysM"/>
</dbReference>
<dbReference type="InterPro" id="IPR036779">
    <property type="entry name" value="LysM_dom_sf"/>
</dbReference>
<dbReference type="PROSITE" id="PS51782">
    <property type="entry name" value="LYSM"/>
    <property type="match status" value="1"/>
</dbReference>
<dbReference type="SUPFAM" id="SSF54106">
    <property type="entry name" value="LysM domain"/>
    <property type="match status" value="1"/>
</dbReference>
<dbReference type="Proteomes" id="UP001501243">
    <property type="component" value="Unassembled WGS sequence"/>
</dbReference>
<evidence type="ECO:0000259" key="2">
    <source>
        <dbReference type="PROSITE" id="PS51782"/>
    </source>
</evidence>
<dbReference type="Pfam" id="PF01476">
    <property type="entry name" value="LysM"/>
    <property type="match status" value="1"/>
</dbReference>
<evidence type="ECO:0000313" key="4">
    <source>
        <dbReference type="Proteomes" id="UP001501243"/>
    </source>
</evidence>
<dbReference type="Gene3D" id="3.10.350.10">
    <property type="entry name" value="LysM domain"/>
    <property type="match status" value="1"/>
</dbReference>
<proteinExistence type="predicted"/>
<dbReference type="CDD" id="cd00118">
    <property type="entry name" value="LysM"/>
    <property type="match status" value="1"/>
</dbReference>